<dbReference type="PRINTS" id="PR00169">
    <property type="entry name" value="KCHANNEL"/>
</dbReference>
<dbReference type="PANTHER" id="PTHR11537:SF254">
    <property type="entry name" value="POTASSIUM VOLTAGE-GATED CHANNEL PROTEIN SHAB"/>
    <property type="match status" value="1"/>
</dbReference>
<dbReference type="InterPro" id="IPR028325">
    <property type="entry name" value="VG_K_chnl"/>
</dbReference>
<keyword evidence="8 12" id="KW-1133">Transmembrane helix</keyword>
<dbReference type="Proteomes" id="UP000002745">
    <property type="component" value="Chromosome"/>
</dbReference>
<dbReference type="Gene3D" id="1.20.120.350">
    <property type="entry name" value="Voltage-gated potassium channels. Chain C"/>
    <property type="match status" value="1"/>
</dbReference>
<dbReference type="Gene3D" id="1.10.287.70">
    <property type="match status" value="1"/>
</dbReference>
<feature type="transmembrane region" description="Helical" evidence="12">
    <location>
        <begin position="66"/>
        <end position="82"/>
    </location>
</feature>
<evidence type="ECO:0000313" key="14">
    <source>
        <dbReference type="EMBL" id="ACT58835.1"/>
    </source>
</evidence>
<evidence type="ECO:0000259" key="13">
    <source>
        <dbReference type="Pfam" id="PF00520"/>
    </source>
</evidence>
<feature type="transmembrane region" description="Helical" evidence="12">
    <location>
        <begin position="27"/>
        <end position="46"/>
    </location>
</feature>
<dbReference type="PRINTS" id="PR01463">
    <property type="entry name" value="EAGCHANLFMLY"/>
</dbReference>
<evidence type="ECO:0000256" key="2">
    <source>
        <dbReference type="ARBA" id="ARBA00022448"/>
    </source>
</evidence>
<reference evidence="15" key="1">
    <citation type="journal article" date="2011" name="J. Bacteriol.">
        <title>Genome sequences of eight morphologically diverse alphaproteobacteria.</title>
        <authorList>
            <consortium name="US DOE Joint Genome Institute"/>
            <person name="Brown P.J."/>
            <person name="Kysela D.T."/>
            <person name="Buechlein A."/>
            <person name="Hemmerich C."/>
            <person name="Brun Y.V."/>
        </authorList>
    </citation>
    <scope>NUCLEOTIDE SEQUENCE [LARGE SCALE GENOMIC DNA]</scope>
    <source>
        <strain evidence="15">ATCC 49814 / DSM 5838 / IFAM 1418</strain>
    </source>
</reference>
<evidence type="ECO:0000256" key="5">
    <source>
        <dbReference type="ARBA" id="ARBA00022826"/>
    </source>
</evidence>
<dbReference type="InterPro" id="IPR005821">
    <property type="entry name" value="Ion_trans_dom"/>
</dbReference>
<feature type="transmembrane region" description="Helical" evidence="12">
    <location>
        <begin position="152"/>
        <end position="172"/>
    </location>
</feature>
<evidence type="ECO:0000256" key="8">
    <source>
        <dbReference type="ARBA" id="ARBA00022989"/>
    </source>
</evidence>
<gene>
    <name evidence="14" type="ordered locus">Hbal_1143</name>
</gene>
<dbReference type="HOGENOM" id="CLU_011722_1_3_5"/>
<sequence>MEQKKKSRGKLNRTLFWLYEGEGRTPFIFRWALLVLDFLTIAFFLWEPFHSWQRTLVHEWAMPIDIFIACYITVDFFARFYIAKDKLKFFRQIHNMADVLVVLTLIAPILFENLAFLRVLRIIRIVRAFTFLRRLEKVSRFIDQHRRVIDRVTNFVVFLFIMSAMVYVNQVGREGSNVKTQLDALYFTVTSLTTTGYGDVLLVGQGGKILSIVVMLLGLTLFVRMLQSIVADDDKSDIECPACRFKGHDKDAIHCKRCGADLYQKKIENTASKSEIAS</sequence>
<feature type="transmembrane region" description="Helical" evidence="12">
    <location>
        <begin position="209"/>
        <end position="226"/>
    </location>
</feature>
<dbReference type="KEGG" id="hba:Hbal_1143"/>
<dbReference type="Pfam" id="PF00520">
    <property type="entry name" value="Ion_trans"/>
    <property type="match status" value="1"/>
</dbReference>
<evidence type="ECO:0000256" key="3">
    <source>
        <dbReference type="ARBA" id="ARBA00022538"/>
    </source>
</evidence>
<dbReference type="EMBL" id="CP001678">
    <property type="protein sequence ID" value="ACT58835.1"/>
    <property type="molecule type" value="Genomic_DNA"/>
</dbReference>
<evidence type="ECO:0000256" key="6">
    <source>
        <dbReference type="ARBA" id="ARBA00022882"/>
    </source>
</evidence>
<evidence type="ECO:0000256" key="12">
    <source>
        <dbReference type="SAM" id="Phobius"/>
    </source>
</evidence>
<keyword evidence="2" id="KW-0813">Transport</keyword>
<dbReference type="GO" id="GO:0001508">
    <property type="term" value="P:action potential"/>
    <property type="evidence" value="ECO:0007669"/>
    <property type="project" value="TreeGrafter"/>
</dbReference>
<evidence type="ECO:0000256" key="11">
    <source>
        <dbReference type="ARBA" id="ARBA00023303"/>
    </source>
</evidence>
<keyword evidence="11" id="KW-0407">Ion channel</keyword>
<dbReference type="InterPro" id="IPR027359">
    <property type="entry name" value="Volt_channel_dom_sf"/>
</dbReference>
<dbReference type="GO" id="GO:0008076">
    <property type="term" value="C:voltage-gated potassium channel complex"/>
    <property type="evidence" value="ECO:0007669"/>
    <property type="project" value="InterPro"/>
</dbReference>
<name>C6XRK3_HIRBI</name>
<feature type="domain" description="Ion transport" evidence="13">
    <location>
        <begin position="28"/>
        <end position="231"/>
    </location>
</feature>
<dbReference type="AlphaFoldDB" id="C6XRK3"/>
<evidence type="ECO:0000256" key="7">
    <source>
        <dbReference type="ARBA" id="ARBA00022958"/>
    </source>
</evidence>
<dbReference type="STRING" id="582402.Hbal_1143"/>
<keyword evidence="3" id="KW-0633">Potassium transport</keyword>
<dbReference type="RefSeq" id="WP_015826985.1">
    <property type="nucleotide sequence ID" value="NC_012982.1"/>
</dbReference>
<evidence type="ECO:0000256" key="9">
    <source>
        <dbReference type="ARBA" id="ARBA00023065"/>
    </source>
</evidence>
<keyword evidence="10 12" id="KW-0472">Membrane</keyword>
<evidence type="ECO:0000256" key="4">
    <source>
        <dbReference type="ARBA" id="ARBA00022692"/>
    </source>
</evidence>
<accession>C6XRK3</accession>
<keyword evidence="4 12" id="KW-0812">Transmembrane</keyword>
<keyword evidence="5" id="KW-0631">Potassium channel</keyword>
<dbReference type="SUPFAM" id="SSF81324">
    <property type="entry name" value="Voltage-gated potassium channels"/>
    <property type="match status" value="1"/>
</dbReference>
<keyword evidence="7" id="KW-0630">Potassium</keyword>
<organism evidence="14 15">
    <name type="scientific">Hirschia baltica (strain ATCC 49814 / DSM 5838 / IFAM 1418)</name>
    <dbReference type="NCBI Taxonomy" id="582402"/>
    <lineage>
        <taxon>Bacteria</taxon>
        <taxon>Pseudomonadati</taxon>
        <taxon>Pseudomonadota</taxon>
        <taxon>Alphaproteobacteria</taxon>
        <taxon>Hyphomonadales</taxon>
        <taxon>Hyphomonadaceae</taxon>
        <taxon>Hirschia</taxon>
    </lineage>
</organism>
<dbReference type="eggNOG" id="ENOG502Z9WE">
    <property type="taxonomic scope" value="Bacteria"/>
</dbReference>
<keyword evidence="15" id="KW-1185">Reference proteome</keyword>
<dbReference type="InterPro" id="IPR003938">
    <property type="entry name" value="K_chnl_volt-dep_EAG/ELK/ERG"/>
</dbReference>
<keyword evidence="6" id="KW-0851">Voltage-gated channel</keyword>
<evidence type="ECO:0000313" key="15">
    <source>
        <dbReference type="Proteomes" id="UP000002745"/>
    </source>
</evidence>
<dbReference type="PANTHER" id="PTHR11537">
    <property type="entry name" value="VOLTAGE-GATED POTASSIUM CHANNEL"/>
    <property type="match status" value="1"/>
</dbReference>
<comment type="subcellular location">
    <subcellularLocation>
        <location evidence="1">Membrane</location>
        <topology evidence="1">Multi-pass membrane protein</topology>
    </subcellularLocation>
</comment>
<dbReference type="GO" id="GO:0005249">
    <property type="term" value="F:voltage-gated potassium channel activity"/>
    <property type="evidence" value="ECO:0007669"/>
    <property type="project" value="InterPro"/>
</dbReference>
<proteinExistence type="predicted"/>
<keyword evidence="9" id="KW-0406">Ion transport</keyword>
<evidence type="ECO:0000256" key="10">
    <source>
        <dbReference type="ARBA" id="ARBA00023136"/>
    </source>
</evidence>
<evidence type="ECO:0000256" key="1">
    <source>
        <dbReference type="ARBA" id="ARBA00004141"/>
    </source>
</evidence>
<protein>
    <submittedName>
        <fullName evidence="14">Ion transport 2 domain protein</fullName>
    </submittedName>
</protein>
<dbReference type="OrthoDB" id="9799090at2"/>